<evidence type="ECO:0000256" key="3">
    <source>
        <dbReference type="ARBA" id="ARBA00005022"/>
    </source>
</evidence>
<feature type="region of interest" description="Disordered" evidence="10">
    <location>
        <begin position="22"/>
        <end position="46"/>
    </location>
</feature>
<gene>
    <name evidence="13" type="primary">Bbox1_3</name>
    <name evidence="13" type="ORF">FJT64_002212</name>
</gene>
<dbReference type="OrthoDB" id="406634at2759"/>
<keyword evidence="5" id="KW-0479">Metal-binding</keyword>
<evidence type="ECO:0000256" key="2">
    <source>
        <dbReference type="ARBA" id="ARBA00001961"/>
    </source>
</evidence>
<evidence type="ECO:0000256" key="6">
    <source>
        <dbReference type="ARBA" id="ARBA00022873"/>
    </source>
</evidence>
<dbReference type="GO" id="GO:0045329">
    <property type="term" value="P:carnitine biosynthetic process"/>
    <property type="evidence" value="ECO:0007669"/>
    <property type="project" value="UniProtKB-UniPathway"/>
</dbReference>
<proteinExistence type="inferred from homology"/>
<keyword evidence="9" id="KW-0408">Iron</keyword>
<dbReference type="InterPro" id="IPR010376">
    <property type="entry name" value="GBBH-like_N"/>
</dbReference>
<dbReference type="Gene3D" id="3.30.2020.30">
    <property type="match status" value="1"/>
</dbReference>
<dbReference type="GO" id="GO:0046872">
    <property type="term" value="F:metal ion binding"/>
    <property type="evidence" value="ECO:0007669"/>
    <property type="project" value="UniProtKB-KW"/>
</dbReference>
<dbReference type="InterPro" id="IPR050411">
    <property type="entry name" value="AlphaKG_dependent_hydroxylases"/>
</dbReference>
<evidence type="ECO:0000313" key="13">
    <source>
        <dbReference type="EMBL" id="KAF0307870.1"/>
    </source>
</evidence>
<feature type="domain" description="Gamma-butyrobetaine hydroxylase-like N-terminal" evidence="12">
    <location>
        <begin position="101"/>
        <end position="184"/>
    </location>
</feature>
<protein>
    <submittedName>
        <fullName evidence="13">Gamma-butyrobetaine dioxygenase</fullName>
    </submittedName>
</protein>
<evidence type="ECO:0000256" key="10">
    <source>
        <dbReference type="SAM" id="MobiDB-lite"/>
    </source>
</evidence>
<comment type="similarity">
    <text evidence="4">Belongs to the gamma-BBH/TMLD family.</text>
</comment>
<evidence type="ECO:0000256" key="8">
    <source>
        <dbReference type="ARBA" id="ARBA00023002"/>
    </source>
</evidence>
<evidence type="ECO:0000256" key="1">
    <source>
        <dbReference type="ARBA" id="ARBA00001954"/>
    </source>
</evidence>
<evidence type="ECO:0000256" key="4">
    <source>
        <dbReference type="ARBA" id="ARBA00008654"/>
    </source>
</evidence>
<evidence type="ECO:0000256" key="9">
    <source>
        <dbReference type="ARBA" id="ARBA00023004"/>
    </source>
</evidence>
<dbReference type="Pfam" id="PF06155">
    <property type="entry name" value="GBBH-like_N"/>
    <property type="match status" value="1"/>
</dbReference>
<dbReference type="InterPro" id="IPR003819">
    <property type="entry name" value="TauD/TfdA-like"/>
</dbReference>
<evidence type="ECO:0000259" key="11">
    <source>
        <dbReference type="Pfam" id="PF02668"/>
    </source>
</evidence>
<feature type="compositionally biased region" description="Polar residues" evidence="10">
    <location>
        <begin position="66"/>
        <end position="75"/>
    </location>
</feature>
<dbReference type="EMBL" id="VIIS01000536">
    <property type="protein sequence ID" value="KAF0307870.1"/>
    <property type="molecule type" value="Genomic_DNA"/>
</dbReference>
<dbReference type="InterPro" id="IPR038492">
    <property type="entry name" value="GBBH-like_N_sf"/>
</dbReference>
<dbReference type="GO" id="GO:0016706">
    <property type="term" value="F:2-oxoglutarate-dependent dioxygenase activity"/>
    <property type="evidence" value="ECO:0007669"/>
    <property type="project" value="UniProtKB-ARBA"/>
</dbReference>
<evidence type="ECO:0000313" key="14">
    <source>
        <dbReference type="Proteomes" id="UP000440578"/>
    </source>
</evidence>
<comment type="caution">
    <text evidence="13">The sequence shown here is derived from an EMBL/GenBank/DDBJ whole genome shotgun (WGS) entry which is preliminary data.</text>
</comment>
<dbReference type="Proteomes" id="UP000440578">
    <property type="component" value="Unassembled WGS sequence"/>
</dbReference>
<reference evidence="13 14" key="1">
    <citation type="submission" date="2019-07" db="EMBL/GenBank/DDBJ databases">
        <title>Draft genome assembly of a fouling barnacle, Amphibalanus amphitrite (Darwin, 1854): The first reference genome for Thecostraca.</title>
        <authorList>
            <person name="Kim W."/>
        </authorList>
    </citation>
    <scope>NUCLEOTIDE SEQUENCE [LARGE SCALE GENOMIC DNA]</scope>
    <source>
        <strain evidence="13">SNU_AA5</strain>
        <tissue evidence="13">Soma without cirri and trophi</tissue>
    </source>
</reference>
<dbReference type="GO" id="GO:0005739">
    <property type="term" value="C:mitochondrion"/>
    <property type="evidence" value="ECO:0007669"/>
    <property type="project" value="TreeGrafter"/>
</dbReference>
<comment type="pathway">
    <text evidence="3">Amine and polyamine biosynthesis; carnitine biosynthesis.</text>
</comment>
<dbReference type="Gene3D" id="3.60.130.10">
    <property type="entry name" value="Clavaminate synthase-like"/>
    <property type="match status" value="1"/>
</dbReference>
<comment type="cofactor">
    <cofactor evidence="1">
        <name>Fe(2+)</name>
        <dbReference type="ChEBI" id="CHEBI:29033"/>
    </cofactor>
</comment>
<dbReference type="UniPathway" id="UPA00118"/>
<comment type="cofactor">
    <cofactor evidence="2">
        <name>L-ascorbate</name>
        <dbReference type="ChEBI" id="CHEBI:38290"/>
    </cofactor>
</comment>
<keyword evidence="6" id="KW-0124">Carnitine biosynthesis</keyword>
<dbReference type="Pfam" id="PF02668">
    <property type="entry name" value="TauD"/>
    <property type="match status" value="1"/>
</dbReference>
<dbReference type="PANTHER" id="PTHR10696">
    <property type="entry name" value="GAMMA-BUTYROBETAINE HYDROXYLASE-RELATED"/>
    <property type="match status" value="1"/>
</dbReference>
<accession>A0A6A4WW33</accession>
<feature type="region of interest" description="Disordered" evidence="10">
    <location>
        <begin position="60"/>
        <end position="80"/>
    </location>
</feature>
<dbReference type="FunFam" id="3.30.2020.30:FF:000002">
    <property type="entry name" value="Putative gamma-butyrobetaine dioxygenase"/>
    <property type="match status" value="1"/>
</dbReference>
<dbReference type="SUPFAM" id="SSF51197">
    <property type="entry name" value="Clavaminate synthase-like"/>
    <property type="match status" value="1"/>
</dbReference>
<feature type="domain" description="TauD/TfdA-like" evidence="11">
    <location>
        <begin position="219"/>
        <end position="460"/>
    </location>
</feature>
<dbReference type="InterPro" id="IPR042098">
    <property type="entry name" value="TauD-like_sf"/>
</dbReference>
<keyword evidence="7 13" id="KW-0223">Dioxygenase</keyword>
<keyword evidence="14" id="KW-1185">Reference proteome</keyword>
<evidence type="ECO:0000256" key="7">
    <source>
        <dbReference type="ARBA" id="ARBA00022964"/>
    </source>
</evidence>
<dbReference type="PANTHER" id="PTHR10696:SF33">
    <property type="entry name" value="GAMMA-BUTYROBETAINE DIOXYGENASE"/>
    <property type="match status" value="1"/>
</dbReference>
<name>A0A6A4WW33_AMPAM</name>
<organism evidence="13 14">
    <name type="scientific">Amphibalanus amphitrite</name>
    <name type="common">Striped barnacle</name>
    <name type="synonym">Balanus amphitrite</name>
    <dbReference type="NCBI Taxonomy" id="1232801"/>
    <lineage>
        <taxon>Eukaryota</taxon>
        <taxon>Metazoa</taxon>
        <taxon>Ecdysozoa</taxon>
        <taxon>Arthropoda</taxon>
        <taxon>Crustacea</taxon>
        <taxon>Multicrustacea</taxon>
        <taxon>Cirripedia</taxon>
        <taxon>Thoracica</taxon>
        <taxon>Thoracicalcarea</taxon>
        <taxon>Balanomorpha</taxon>
        <taxon>Balanoidea</taxon>
        <taxon>Balanidae</taxon>
        <taxon>Amphibalaninae</taxon>
        <taxon>Amphibalanus</taxon>
    </lineage>
</organism>
<evidence type="ECO:0000256" key="5">
    <source>
        <dbReference type="ARBA" id="ARBA00022723"/>
    </source>
</evidence>
<dbReference type="AlphaFoldDB" id="A0A6A4WW33"/>
<sequence length="490" mass="54500">MAAVSAPRALCRLAGQVRPTLSRPDLTRSLSGVTAARPPRPSGRSGAALLWVPRAGLATRSGPRATASQPLSDPVSSPGADAASVGSLDVAIDAADVVATDEAGRCLRVQWRDGSESLYPFVWLRDNCQCSACFLGHPTFVRSLVLRDLDVNTSVEACRVTSDGSELSVTWSDGHQGTYAAEWLLLRSFRPEEQRRRREEHSVEKSHWNASQMSGKLPKADFQQVLDSEPARLALLLALERYGLVVLQNCGSESGQVLRLIQAIGYPHTTHYGTTFKVTTKADPINIAYTTKRLNMHADLPYYEQQPQVQLLHYQRQHGGGGGRSEFADALHVAAELRRLQPEAYRALADTPVDWVNVTLPGETGRSHHKLFRAPVLQEDAEGRLVGLRFSQAQRDSFFGAPLGVVDRWYRAFALFNRMLNDEEYKVSFLPQQGDMVMFDNTRLTHGREDFECPEQATQRCLEGGYIGLDDIRDHRRTLQHRLGRNEFGL</sequence>
<evidence type="ECO:0000259" key="12">
    <source>
        <dbReference type="Pfam" id="PF06155"/>
    </source>
</evidence>
<dbReference type="FunFam" id="3.60.130.10:FF:000001">
    <property type="entry name" value="Trimethyllysine dioxygenase, mitochondrial"/>
    <property type="match status" value="1"/>
</dbReference>
<keyword evidence="8" id="KW-0560">Oxidoreductase</keyword>